<feature type="region of interest" description="Disordered" evidence="1">
    <location>
        <begin position="168"/>
        <end position="190"/>
    </location>
</feature>
<evidence type="ECO:0000313" key="3">
    <source>
        <dbReference type="Proteomes" id="UP000310189"/>
    </source>
</evidence>
<reference evidence="2 3" key="1">
    <citation type="submission" date="2019-03" db="EMBL/GenBank/DDBJ databases">
        <title>Sequencing 23 genomes of Wallemia ichthyophaga.</title>
        <authorList>
            <person name="Gostincar C."/>
        </authorList>
    </citation>
    <scope>NUCLEOTIDE SEQUENCE [LARGE SCALE GENOMIC DNA]</scope>
    <source>
        <strain evidence="2 3">EXF-5753</strain>
    </source>
</reference>
<keyword evidence="3" id="KW-1185">Reference proteome</keyword>
<organism evidence="2 3">
    <name type="scientific">Wallemia hederae</name>
    <dbReference type="NCBI Taxonomy" id="1540922"/>
    <lineage>
        <taxon>Eukaryota</taxon>
        <taxon>Fungi</taxon>
        <taxon>Dikarya</taxon>
        <taxon>Basidiomycota</taxon>
        <taxon>Wallemiomycotina</taxon>
        <taxon>Wallemiomycetes</taxon>
        <taxon>Wallemiales</taxon>
        <taxon>Wallemiaceae</taxon>
        <taxon>Wallemia</taxon>
    </lineage>
</organism>
<comment type="caution">
    <text evidence="2">The sequence shown here is derived from an EMBL/GenBank/DDBJ whole genome shotgun (WGS) entry which is preliminary data.</text>
</comment>
<protein>
    <submittedName>
        <fullName evidence="2">Uncharacterized protein</fullName>
    </submittedName>
</protein>
<dbReference type="Proteomes" id="UP000310189">
    <property type="component" value="Unassembled WGS sequence"/>
</dbReference>
<evidence type="ECO:0000256" key="1">
    <source>
        <dbReference type="SAM" id="MobiDB-lite"/>
    </source>
</evidence>
<evidence type="ECO:0000313" key="2">
    <source>
        <dbReference type="EMBL" id="TIA92685.1"/>
    </source>
</evidence>
<sequence>MTVMMKPRNVSVDGAGVSRLLDSMNKPSEFIHPRLIPNQLLFDESTKLVEYAIKPPIYKHGDFHTQECTKRETEPCLKQTESNRSERSLGSESTIRNHKRGLLSMMFTQKQQQQQQPTQVTQHTAQVLAEDSVDYSASLIQDSQVDEIGSGLSRQLIYAEDSFELDDNSYVQDSDGEESEERVVSGNSAATGYDNTLHSIINKYS</sequence>
<accession>A0A4T0FWT2</accession>
<proteinExistence type="predicted"/>
<dbReference type="EMBL" id="SPNW01000005">
    <property type="protein sequence ID" value="TIA92685.1"/>
    <property type="molecule type" value="Genomic_DNA"/>
</dbReference>
<name>A0A4T0FWT2_9BASI</name>
<gene>
    <name evidence="2" type="ORF">E3P99_00455</name>
</gene>
<feature type="region of interest" description="Disordered" evidence="1">
    <location>
        <begin position="72"/>
        <end position="95"/>
    </location>
</feature>
<dbReference type="AlphaFoldDB" id="A0A4T0FWT2"/>
<feature type="compositionally biased region" description="Basic and acidic residues" evidence="1">
    <location>
        <begin position="72"/>
        <end position="89"/>
    </location>
</feature>